<evidence type="ECO:0000256" key="6">
    <source>
        <dbReference type="SAM" id="MobiDB-lite"/>
    </source>
</evidence>
<evidence type="ECO:0000256" key="5">
    <source>
        <dbReference type="ARBA" id="ARBA00023136"/>
    </source>
</evidence>
<evidence type="ECO:0000256" key="2">
    <source>
        <dbReference type="ARBA" id="ARBA00022475"/>
    </source>
</evidence>
<protein>
    <recommendedName>
        <fullName evidence="10">MFS transporter</fullName>
    </recommendedName>
</protein>
<evidence type="ECO:0000256" key="4">
    <source>
        <dbReference type="ARBA" id="ARBA00022989"/>
    </source>
</evidence>
<dbReference type="SUPFAM" id="SSF103473">
    <property type="entry name" value="MFS general substrate transporter"/>
    <property type="match status" value="1"/>
</dbReference>
<feature type="transmembrane region" description="Helical" evidence="7">
    <location>
        <begin position="114"/>
        <end position="136"/>
    </location>
</feature>
<feature type="transmembrane region" description="Helical" evidence="7">
    <location>
        <begin position="83"/>
        <end position="102"/>
    </location>
</feature>
<evidence type="ECO:0000313" key="8">
    <source>
        <dbReference type="EMBL" id="GAA2477212.1"/>
    </source>
</evidence>
<reference evidence="9" key="1">
    <citation type="journal article" date="2019" name="Int. J. Syst. Evol. Microbiol.">
        <title>The Global Catalogue of Microorganisms (GCM) 10K type strain sequencing project: providing services to taxonomists for standard genome sequencing and annotation.</title>
        <authorList>
            <consortium name="The Broad Institute Genomics Platform"/>
            <consortium name="The Broad Institute Genome Sequencing Center for Infectious Disease"/>
            <person name="Wu L."/>
            <person name="Ma J."/>
        </authorList>
    </citation>
    <scope>NUCLEOTIDE SEQUENCE [LARGE SCALE GENOMIC DNA]</scope>
    <source>
        <strain evidence="9">JCM 4395</strain>
    </source>
</reference>
<dbReference type="PANTHER" id="PTHR43124:SF3">
    <property type="entry name" value="CHLORAMPHENICOL EFFLUX PUMP RV0191"/>
    <property type="match status" value="1"/>
</dbReference>
<gene>
    <name evidence="8" type="ORF">GCM10010276_11560</name>
</gene>
<dbReference type="Pfam" id="PF07690">
    <property type="entry name" value="MFS_1"/>
    <property type="match status" value="1"/>
</dbReference>
<keyword evidence="4 7" id="KW-1133">Transmembrane helix</keyword>
<comment type="subcellular location">
    <subcellularLocation>
        <location evidence="1">Cell membrane</location>
        <topology evidence="1">Multi-pass membrane protein</topology>
    </subcellularLocation>
</comment>
<keyword evidence="3 7" id="KW-0812">Transmembrane</keyword>
<name>A0ABP5YF75_STRLO</name>
<feature type="transmembrane region" description="Helical" evidence="7">
    <location>
        <begin position="39"/>
        <end position="62"/>
    </location>
</feature>
<evidence type="ECO:0008006" key="10">
    <source>
        <dbReference type="Google" id="ProtNLM"/>
    </source>
</evidence>
<evidence type="ECO:0000256" key="7">
    <source>
        <dbReference type="SAM" id="Phobius"/>
    </source>
</evidence>
<dbReference type="InterPro" id="IPR036259">
    <property type="entry name" value="MFS_trans_sf"/>
</dbReference>
<dbReference type="InterPro" id="IPR050189">
    <property type="entry name" value="MFS_Efflux_Transporters"/>
</dbReference>
<dbReference type="RefSeq" id="WP_344398935.1">
    <property type="nucleotide sequence ID" value="NZ_BAAASG010000002.1"/>
</dbReference>
<sequence length="177" mass="18474">MAGLLITVFAARVIIGPPVMPIATLRPPRRSTLVPAPVVFAVGHVVAALSSDFAVVLASRVVTDLATVVEAHAAGPAATSRALGLLMGGLTVANVIGVPPGSWLGQVSDWRGPLWVLAVLVVRPVGGAITSGLVGCRLAGNAMPARTAVRAGMVRREPLRRRERKPCSPSRNRPHRR</sequence>
<keyword evidence="2" id="KW-1003">Cell membrane</keyword>
<dbReference type="InterPro" id="IPR011701">
    <property type="entry name" value="MFS"/>
</dbReference>
<keyword evidence="9" id="KW-1185">Reference proteome</keyword>
<organism evidence="8 9">
    <name type="scientific">Streptomyces longisporus</name>
    <dbReference type="NCBI Taxonomy" id="1948"/>
    <lineage>
        <taxon>Bacteria</taxon>
        <taxon>Bacillati</taxon>
        <taxon>Actinomycetota</taxon>
        <taxon>Actinomycetes</taxon>
        <taxon>Kitasatosporales</taxon>
        <taxon>Streptomycetaceae</taxon>
        <taxon>Streptomyces</taxon>
    </lineage>
</organism>
<evidence type="ECO:0000256" key="3">
    <source>
        <dbReference type="ARBA" id="ARBA00022692"/>
    </source>
</evidence>
<evidence type="ECO:0000256" key="1">
    <source>
        <dbReference type="ARBA" id="ARBA00004651"/>
    </source>
</evidence>
<accession>A0ABP5YF75</accession>
<proteinExistence type="predicted"/>
<dbReference type="EMBL" id="BAAASG010000002">
    <property type="protein sequence ID" value="GAA2477212.1"/>
    <property type="molecule type" value="Genomic_DNA"/>
</dbReference>
<dbReference type="PANTHER" id="PTHR43124">
    <property type="entry name" value="PURINE EFFLUX PUMP PBUE"/>
    <property type="match status" value="1"/>
</dbReference>
<dbReference type="Gene3D" id="1.20.1250.20">
    <property type="entry name" value="MFS general substrate transporter like domains"/>
    <property type="match status" value="1"/>
</dbReference>
<comment type="caution">
    <text evidence="8">The sequence shown here is derived from an EMBL/GenBank/DDBJ whole genome shotgun (WGS) entry which is preliminary data.</text>
</comment>
<keyword evidence="5 7" id="KW-0472">Membrane</keyword>
<dbReference type="Proteomes" id="UP001501777">
    <property type="component" value="Unassembled WGS sequence"/>
</dbReference>
<feature type="region of interest" description="Disordered" evidence="6">
    <location>
        <begin position="150"/>
        <end position="177"/>
    </location>
</feature>
<evidence type="ECO:0000313" key="9">
    <source>
        <dbReference type="Proteomes" id="UP001501777"/>
    </source>
</evidence>